<keyword evidence="2" id="KW-0732">Signal</keyword>
<feature type="region of interest" description="Disordered" evidence="1">
    <location>
        <begin position="26"/>
        <end position="47"/>
    </location>
</feature>
<comment type="caution">
    <text evidence="3">The sequence shown here is derived from an EMBL/GenBank/DDBJ whole genome shotgun (WGS) entry which is preliminary data.</text>
</comment>
<evidence type="ECO:0008006" key="5">
    <source>
        <dbReference type="Google" id="ProtNLM"/>
    </source>
</evidence>
<organism evidence="3 4">
    <name type="scientific">Prorocentrum cordatum</name>
    <dbReference type="NCBI Taxonomy" id="2364126"/>
    <lineage>
        <taxon>Eukaryota</taxon>
        <taxon>Sar</taxon>
        <taxon>Alveolata</taxon>
        <taxon>Dinophyceae</taxon>
        <taxon>Prorocentrales</taxon>
        <taxon>Prorocentraceae</taxon>
        <taxon>Prorocentrum</taxon>
    </lineage>
</organism>
<protein>
    <recommendedName>
        <fullName evidence="5">KIF-binding protein</fullName>
    </recommendedName>
</protein>
<proteinExistence type="predicted"/>
<accession>A0ABN9QM52</accession>
<evidence type="ECO:0000256" key="2">
    <source>
        <dbReference type="SAM" id="SignalP"/>
    </source>
</evidence>
<evidence type="ECO:0000313" key="3">
    <source>
        <dbReference type="EMBL" id="CAK0807188.1"/>
    </source>
</evidence>
<gene>
    <name evidence="3" type="ORF">PCOR1329_LOCUS13139</name>
</gene>
<evidence type="ECO:0000256" key="1">
    <source>
        <dbReference type="SAM" id="MobiDB-lite"/>
    </source>
</evidence>
<dbReference type="Proteomes" id="UP001189429">
    <property type="component" value="Unassembled WGS sequence"/>
</dbReference>
<sequence>MRQALRGPLLGCAFVTAAASGLSGATRSSLGLAGTAPSAPEDRAEVHAEACAAGGAAGARAAGPSGPGAPAERRRGERGGHCWALWARGEEQSSQVVNARDSTAVGPWATDAAGAEVPAWMLCAEELTRRALLSPSCAEGACACTQLGRTSCSCRAVMAASRARLMLKHAEWLADHGHARGAEVRFQEASREAAEHGQAALVHRASARLGHLLSRRGRFAEALEALLEAQRFGDLALEEERDPATPWLLGVAWLQAARCGAAKWQEAEEWILSLGPLAADGLDAQRQRLQADIRFWRVAELSPRRCVDAGDVAHALICFGSHLFYAVTR</sequence>
<name>A0ABN9QM52_9DINO</name>
<reference evidence="3" key="1">
    <citation type="submission" date="2023-10" db="EMBL/GenBank/DDBJ databases">
        <authorList>
            <person name="Chen Y."/>
            <person name="Shah S."/>
            <person name="Dougan E. K."/>
            <person name="Thang M."/>
            <person name="Chan C."/>
        </authorList>
    </citation>
    <scope>NUCLEOTIDE SEQUENCE [LARGE SCALE GENOMIC DNA]</scope>
</reference>
<keyword evidence="4" id="KW-1185">Reference proteome</keyword>
<feature type="signal peptide" evidence="2">
    <location>
        <begin position="1"/>
        <end position="19"/>
    </location>
</feature>
<feature type="chain" id="PRO_5047123262" description="KIF-binding protein" evidence="2">
    <location>
        <begin position="20"/>
        <end position="329"/>
    </location>
</feature>
<evidence type="ECO:0000313" key="4">
    <source>
        <dbReference type="Proteomes" id="UP001189429"/>
    </source>
</evidence>
<feature type="region of interest" description="Disordered" evidence="1">
    <location>
        <begin position="57"/>
        <end position="76"/>
    </location>
</feature>
<feature type="compositionally biased region" description="Low complexity" evidence="1">
    <location>
        <begin position="57"/>
        <end position="70"/>
    </location>
</feature>
<dbReference type="EMBL" id="CAUYUJ010003869">
    <property type="protein sequence ID" value="CAK0807188.1"/>
    <property type="molecule type" value="Genomic_DNA"/>
</dbReference>